<keyword evidence="3" id="KW-0269">Exonuclease</keyword>
<dbReference type="STRING" id="92487.SAMN02745130_03763"/>
<dbReference type="CDD" id="cd18809">
    <property type="entry name" value="SF1_C_RecD"/>
    <property type="match status" value="1"/>
</dbReference>
<dbReference type="GO" id="GO:0017116">
    <property type="term" value="F:single-stranded DNA helicase activity"/>
    <property type="evidence" value="ECO:0007669"/>
    <property type="project" value="TreeGrafter"/>
</dbReference>
<dbReference type="GO" id="GO:0016887">
    <property type="term" value="F:ATP hydrolysis activity"/>
    <property type="evidence" value="ECO:0007669"/>
    <property type="project" value="RHEA"/>
</dbReference>
<dbReference type="GO" id="GO:0003677">
    <property type="term" value="F:DNA binding"/>
    <property type="evidence" value="ECO:0007669"/>
    <property type="project" value="UniProtKB-UniRule"/>
</dbReference>
<dbReference type="GO" id="GO:0000724">
    <property type="term" value="P:double-strand break repair via homologous recombination"/>
    <property type="evidence" value="ECO:0007669"/>
    <property type="project" value="UniProtKB-UniRule"/>
</dbReference>
<keyword evidence="3" id="KW-0413">Isomerase</keyword>
<name>A0A1T4Y144_9GAMM</name>
<comment type="similarity">
    <text evidence="3">Belongs to the RecD family.</text>
</comment>
<evidence type="ECO:0000259" key="4">
    <source>
        <dbReference type="SMART" id="SM00382"/>
    </source>
</evidence>
<dbReference type="HAMAP" id="MF_01487">
    <property type="entry name" value="RecD"/>
    <property type="match status" value="1"/>
</dbReference>
<dbReference type="InterPro" id="IPR027417">
    <property type="entry name" value="P-loop_NTPase"/>
</dbReference>
<dbReference type="PANTHER" id="PTHR43788">
    <property type="entry name" value="DNA2/NAM7 HELICASE FAMILY MEMBER"/>
    <property type="match status" value="1"/>
</dbReference>
<dbReference type="SMART" id="SM00382">
    <property type="entry name" value="AAA"/>
    <property type="match status" value="1"/>
</dbReference>
<feature type="domain" description="AAA+ ATPase" evidence="4">
    <location>
        <begin position="147"/>
        <end position="304"/>
    </location>
</feature>
<dbReference type="GO" id="GO:0009338">
    <property type="term" value="C:exodeoxyribonuclease V complex"/>
    <property type="evidence" value="ECO:0007669"/>
    <property type="project" value="InterPro"/>
</dbReference>
<keyword evidence="6" id="KW-1185">Reference proteome</keyword>
<keyword evidence="3" id="KW-0227">DNA damage</keyword>
<keyword evidence="3" id="KW-0234">DNA repair</keyword>
<dbReference type="Gene3D" id="3.40.50.300">
    <property type="entry name" value="P-loop containing nucleotide triphosphate hydrolases"/>
    <property type="match status" value="2"/>
</dbReference>
<comment type="catalytic activity">
    <reaction evidence="3">
        <text>ATP + H2O = ADP + phosphate + H(+)</text>
        <dbReference type="Rhea" id="RHEA:13065"/>
        <dbReference type="ChEBI" id="CHEBI:15377"/>
        <dbReference type="ChEBI" id="CHEBI:15378"/>
        <dbReference type="ChEBI" id="CHEBI:30616"/>
        <dbReference type="ChEBI" id="CHEBI:43474"/>
        <dbReference type="ChEBI" id="CHEBI:456216"/>
        <dbReference type="EC" id="5.6.2.3"/>
    </reaction>
</comment>
<dbReference type="OrthoDB" id="9803432at2"/>
<gene>
    <name evidence="3" type="primary">recD</name>
    <name evidence="5" type="ORF">SAMN02745130_03763</name>
</gene>
<dbReference type="Pfam" id="PF13538">
    <property type="entry name" value="UvrD_C_2"/>
    <property type="match status" value="1"/>
</dbReference>
<dbReference type="RefSeq" id="WP_078924191.1">
    <property type="nucleotide sequence ID" value="NZ_FUYB01000030.1"/>
</dbReference>
<dbReference type="AlphaFoldDB" id="A0A1T4Y144"/>
<keyword evidence="1 3" id="KW-0547">Nucleotide-binding</keyword>
<dbReference type="InterPro" id="IPR003593">
    <property type="entry name" value="AAA+_ATPase"/>
</dbReference>
<dbReference type="PANTHER" id="PTHR43788:SF6">
    <property type="entry name" value="DNA HELICASE B"/>
    <property type="match status" value="1"/>
</dbReference>
<dbReference type="GO" id="GO:0043139">
    <property type="term" value="F:5'-3' DNA helicase activity"/>
    <property type="evidence" value="ECO:0007669"/>
    <property type="project" value="UniProtKB-UniRule"/>
</dbReference>
<dbReference type="Proteomes" id="UP000190460">
    <property type="component" value="Unassembled WGS sequence"/>
</dbReference>
<accession>A0A1T4Y144</accession>
<reference evidence="5 6" key="1">
    <citation type="submission" date="2017-02" db="EMBL/GenBank/DDBJ databases">
        <authorList>
            <person name="Peterson S.W."/>
        </authorList>
    </citation>
    <scope>NUCLEOTIDE SEQUENCE [LARGE SCALE GENOMIC DNA]</scope>
    <source>
        <strain evidence="5 6">ATCC 49788</strain>
    </source>
</reference>
<comment type="function">
    <text evidence="3">A helicase/nuclease that prepares dsDNA breaks (DSB) for recombinational DNA repair. Binds to DSBs and unwinds DNA via a highly rapid and processive ATP-dependent bidirectional helicase activity. Unwinds dsDNA until it encounters a Chi (crossover hotspot instigator) sequence from the 3' direction. Cuts ssDNA a few nucleotides 3' to the Chi site. The properties and activities of the enzyme are changed at Chi. The Chi-altered holoenzyme produces a long 3'-ssDNA overhang and facilitates RecA-binding to the ssDNA for homologous DNA recombination and repair. Holoenzyme degrades any linearized DNA that is unable to undergo homologous recombination. In the holoenzyme this subunit has ssDNA-dependent ATPase and 5'-3' helicase activity. When added to pre-assembled RecBC greatly stimulates nuclease activity and augments holoenzyme processivity. Negatively regulates the RecA-loading ability of RecBCD.</text>
</comment>
<evidence type="ECO:0000256" key="3">
    <source>
        <dbReference type="HAMAP-Rule" id="MF_01487"/>
    </source>
</evidence>
<protein>
    <recommendedName>
        <fullName evidence="3">RecBCD enzyme subunit RecD</fullName>
        <ecNumber evidence="3">5.6.2.3</ecNumber>
    </recommendedName>
    <alternativeName>
        <fullName evidence="3">DNA 5'-3' helicase subunit RecD</fullName>
    </alternativeName>
    <alternativeName>
        <fullName evidence="3">Exonuclease V subunit RecD</fullName>
        <shortName evidence="3">ExoV subunit RecD</shortName>
    </alternativeName>
    <alternativeName>
        <fullName evidence="3">Helicase/nuclease RecBCD subunit RecD</fullName>
    </alternativeName>
</protein>
<keyword evidence="3 5" id="KW-0347">Helicase</keyword>
<evidence type="ECO:0000313" key="6">
    <source>
        <dbReference type="Proteomes" id="UP000190460"/>
    </source>
</evidence>
<keyword evidence="3" id="KW-0378">Hydrolase</keyword>
<dbReference type="CDD" id="cd17933">
    <property type="entry name" value="DEXSc_RecD-like"/>
    <property type="match status" value="1"/>
</dbReference>
<dbReference type="EMBL" id="FUYB01000030">
    <property type="protein sequence ID" value="SKA95363.1"/>
    <property type="molecule type" value="Genomic_DNA"/>
</dbReference>
<feature type="binding site" evidence="3">
    <location>
        <begin position="155"/>
        <end position="162"/>
    </location>
    <ligand>
        <name>ATP</name>
        <dbReference type="ChEBI" id="CHEBI:30616"/>
    </ligand>
</feature>
<dbReference type="NCBIfam" id="TIGR01447">
    <property type="entry name" value="recD"/>
    <property type="match status" value="1"/>
</dbReference>
<dbReference type="Pfam" id="PF13245">
    <property type="entry name" value="AAA_19"/>
    <property type="match status" value="1"/>
</dbReference>
<sequence>MPPLDNSSFLDQQLAALLLRLCANEHYSLSEPQQQQLAELVAYTSQATRQGLIAAKLPANLPPSELAELLKSPVIGHAGEYAPLIIENNHLWLNRYWQYEHHLALNILKRLRLNLTLDQTALQTALNTWFPASTSDQQRQAVEQAASLPFLIISGGPGTGKTTTVTRLLCLLIEHFKIHPQRIKLAAPTGKAAMRMQEAIQQAKTHLQLTPELAELIPEQGSTLHRLLGYIPGKVGFRHHADYPLPADVVIVDEASMIDISLMSHLFAAVRPDARLILLGDRDQLASVETGSIFRDLCRFDQSTHPLNQHIVVLEKSWRFDANGGIGQLAKAVRDQQEQAISEILHLAPQGVDWHQNPAISSAYFQQVWQAYLAGVRAWQQDQQQLPALFAAFNQFRLLTPLRKGSLGTEQLNQQLSLLLRRVLPNRFQGAWFTGRPIMITENDYRQQLFNGDIGLSLADANGQIRVWFPESNGGFRAFAPVRLPAHETAWAMTIHKSQGSEFEQVLLVLPEDAEAKILGRELLYTGITRARRQIDLMGKEAVILAAVRRSLPTTSCLRWRIAEYAAQLATR</sequence>
<dbReference type="GO" id="GO:0008854">
    <property type="term" value="F:exodeoxyribonuclease V activity"/>
    <property type="evidence" value="ECO:0007669"/>
    <property type="project" value="InterPro"/>
</dbReference>
<dbReference type="InterPro" id="IPR006344">
    <property type="entry name" value="RecD"/>
</dbReference>
<keyword evidence="2 3" id="KW-0067">ATP-binding</keyword>
<dbReference type="SUPFAM" id="SSF52540">
    <property type="entry name" value="P-loop containing nucleoside triphosphate hydrolases"/>
    <property type="match status" value="1"/>
</dbReference>
<dbReference type="EC" id="5.6.2.3" evidence="3"/>
<proteinExistence type="inferred from homology"/>
<keyword evidence="3" id="KW-0238">DNA-binding</keyword>
<dbReference type="InterPro" id="IPR050534">
    <property type="entry name" value="Coronavir_polyprotein_1ab"/>
</dbReference>
<comment type="miscellaneous">
    <text evidence="3">In the RecBCD complex, RecB has a slow 3'-5' helicase, an exonuclease activity and loads RecA onto ssDNA, RecD has a fast 5'-3' helicase activity, while RecC stimulates the ATPase and processivity of the RecB helicase and contributes to recognition of the Chi site.</text>
</comment>
<comment type="subunit">
    <text evidence="3">Heterotrimer of RecB, RecC and RecD. All subunits contribute to DNA-binding.</text>
</comment>
<evidence type="ECO:0000256" key="2">
    <source>
        <dbReference type="ARBA" id="ARBA00022840"/>
    </source>
</evidence>
<dbReference type="InterPro" id="IPR027785">
    <property type="entry name" value="UvrD-like_helicase_C"/>
</dbReference>
<keyword evidence="3" id="KW-0540">Nuclease</keyword>
<organism evidence="5 6">
    <name type="scientific">Thiothrix eikelboomii</name>
    <dbReference type="NCBI Taxonomy" id="92487"/>
    <lineage>
        <taxon>Bacteria</taxon>
        <taxon>Pseudomonadati</taxon>
        <taxon>Pseudomonadota</taxon>
        <taxon>Gammaproteobacteria</taxon>
        <taxon>Thiotrichales</taxon>
        <taxon>Thiotrichaceae</taxon>
        <taxon>Thiothrix</taxon>
    </lineage>
</organism>
<evidence type="ECO:0000256" key="1">
    <source>
        <dbReference type="ARBA" id="ARBA00022741"/>
    </source>
</evidence>
<evidence type="ECO:0000313" key="5">
    <source>
        <dbReference type="EMBL" id="SKA95363.1"/>
    </source>
</evidence>
<dbReference type="GO" id="GO:0005524">
    <property type="term" value="F:ATP binding"/>
    <property type="evidence" value="ECO:0007669"/>
    <property type="project" value="UniProtKB-UniRule"/>
</dbReference>